<evidence type="ECO:0008006" key="4">
    <source>
        <dbReference type="Google" id="ProtNLM"/>
    </source>
</evidence>
<dbReference type="EMBL" id="CP051774">
    <property type="protein sequence ID" value="QJE95417.1"/>
    <property type="molecule type" value="Genomic_DNA"/>
</dbReference>
<gene>
    <name evidence="2" type="ORF">HHL09_06355</name>
</gene>
<dbReference type="KEGG" id="luo:HHL09_06355"/>
<keyword evidence="1" id="KW-0812">Transmembrane</keyword>
<evidence type="ECO:0000313" key="2">
    <source>
        <dbReference type="EMBL" id="QJE95417.1"/>
    </source>
</evidence>
<dbReference type="Proteomes" id="UP000501812">
    <property type="component" value="Chromosome"/>
</dbReference>
<proteinExistence type="predicted"/>
<evidence type="ECO:0000256" key="1">
    <source>
        <dbReference type="SAM" id="Phobius"/>
    </source>
</evidence>
<sequence length="131" mass="14030">MTEDLDTDRHESSLRASAVEFVSARLELLSMEAQDAGKAAAKKGALVGLIVGCAMIAWMALVAGLIGWIATAGDGVRWHFVAIGAAIFHLLLAGIAAAVLRRPSAASFPLTKSELLKDREWLLNLKDRPKH</sequence>
<reference evidence="2 3" key="1">
    <citation type="submission" date="2020-04" db="EMBL/GenBank/DDBJ databases">
        <title>Luteolibacter sp. G-1-1-1 isolated from soil.</title>
        <authorList>
            <person name="Dahal R.H."/>
        </authorList>
    </citation>
    <scope>NUCLEOTIDE SEQUENCE [LARGE SCALE GENOMIC DNA]</scope>
    <source>
        <strain evidence="2 3">G-1-1-1</strain>
    </source>
</reference>
<dbReference type="InterPro" id="IPR009937">
    <property type="entry name" value="Phage_holin_3_6"/>
</dbReference>
<evidence type="ECO:0000313" key="3">
    <source>
        <dbReference type="Proteomes" id="UP000501812"/>
    </source>
</evidence>
<name>A0A858REZ9_9BACT</name>
<protein>
    <recommendedName>
        <fullName evidence="4">Phage holin family protein</fullName>
    </recommendedName>
</protein>
<keyword evidence="1" id="KW-0472">Membrane</keyword>
<feature type="transmembrane region" description="Helical" evidence="1">
    <location>
        <begin position="46"/>
        <end position="70"/>
    </location>
</feature>
<dbReference type="RefSeq" id="WP_169453731.1">
    <property type="nucleotide sequence ID" value="NZ_CP051774.1"/>
</dbReference>
<dbReference type="Pfam" id="PF07332">
    <property type="entry name" value="Phage_holin_3_6"/>
    <property type="match status" value="1"/>
</dbReference>
<feature type="transmembrane region" description="Helical" evidence="1">
    <location>
        <begin position="76"/>
        <end position="100"/>
    </location>
</feature>
<organism evidence="2 3">
    <name type="scientific">Luteolibacter luteus</name>
    <dbReference type="NCBI Taxonomy" id="2728835"/>
    <lineage>
        <taxon>Bacteria</taxon>
        <taxon>Pseudomonadati</taxon>
        <taxon>Verrucomicrobiota</taxon>
        <taxon>Verrucomicrobiia</taxon>
        <taxon>Verrucomicrobiales</taxon>
        <taxon>Verrucomicrobiaceae</taxon>
        <taxon>Luteolibacter</taxon>
    </lineage>
</organism>
<keyword evidence="1" id="KW-1133">Transmembrane helix</keyword>
<dbReference type="AlphaFoldDB" id="A0A858REZ9"/>
<accession>A0A858REZ9</accession>
<keyword evidence="3" id="KW-1185">Reference proteome</keyword>